<dbReference type="Pfam" id="PF02214">
    <property type="entry name" value="BTB_2"/>
    <property type="match status" value="1"/>
</dbReference>
<dbReference type="SMART" id="SM00225">
    <property type="entry name" value="BTB"/>
    <property type="match status" value="1"/>
</dbReference>
<dbReference type="PANTHER" id="PTHR14499">
    <property type="entry name" value="POTASSIUM CHANNEL TETRAMERIZATION DOMAIN-CONTAINING"/>
    <property type="match status" value="1"/>
</dbReference>
<protein>
    <submittedName>
        <fullName evidence="2">2043_t:CDS:1</fullName>
    </submittedName>
</protein>
<evidence type="ECO:0000313" key="2">
    <source>
        <dbReference type="EMBL" id="CAG8603150.1"/>
    </source>
</evidence>
<organism evidence="2 3">
    <name type="scientific">Acaulospora morrowiae</name>
    <dbReference type="NCBI Taxonomy" id="94023"/>
    <lineage>
        <taxon>Eukaryota</taxon>
        <taxon>Fungi</taxon>
        <taxon>Fungi incertae sedis</taxon>
        <taxon>Mucoromycota</taxon>
        <taxon>Glomeromycotina</taxon>
        <taxon>Glomeromycetes</taxon>
        <taxon>Diversisporales</taxon>
        <taxon>Acaulosporaceae</taxon>
        <taxon>Acaulospora</taxon>
    </lineage>
</organism>
<feature type="non-terminal residue" evidence="2">
    <location>
        <position position="1"/>
    </location>
</feature>
<dbReference type="OrthoDB" id="10025005at2759"/>
<dbReference type="InterPro" id="IPR000210">
    <property type="entry name" value="BTB/POZ_dom"/>
</dbReference>
<name>A0A9N9CKE6_9GLOM</name>
<proteinExistence type="predicted"/>
<dbReference type="SUPFAM" id="SSF54695">
    <property type="entry name" value="POZ domain"/>
    <property type="match status" value="1"/>
</dbReference>
<accession>A0A9N9CKE6</accession>
<gene>
    <name evidence="2" type="ORF">AMORRO_LOCUS7869</name>
</gene>
<reference evidence="2" key="1">
    <citation type="submission" date="2021-06" db="EMBL/GenBank/DDBJ databases">
        <authorList>
            <person name="Kallberg Y."/>
            <person name="Tangrot J."/>
            <person name="Rosling A."/>
        </authorList>
    </citation>
    <scope>NUCLEOTIDE SEQUENCE</scope>
    <source>
        <strain evidence="2">CL551</strain>
    </source>
</reference>
<keyword evidence="3" id="KW-1185">Reference proteome</keyword>
<sequence length="287" mass="33222">FNPGMQIQSWVTSLNLWNVRESHLCQYPFLAMDMTESNEHNMNEGLGEETVILNVGGVKYETYRSTLTAYPETFLGTMFQERNQELLKSRNGNEYFIDRSGQIFHYIMQFYRTGKICYGDQSECQGFVVGSTQISLKEIETELDYFQIPRPTASVIDKIAIAKVSNIIDAFKKLIGEVSEIYMKEKSFKEFKADIDILFLDNGQATVKTGLEKTGLSGVFSNTKNYAYSIMSLFKDEIKDHLENEYPELTWVHQHNGEELQYWKIKITLAWSLNHERILANVLKYVT</sequence>
<comment type="caution">
    <text evidence="2">The sequence shown here is derived from an EMBL/GenBank/DDBJ whole genome shotgun (WGS) entry which is preliminary data.</text>
</comment>
<dbReference type="PANTHER" id="PTHR14499:SF138">
    <property type="entry name" value="BTB DOMAIN-CONTAINING PROTEIN"/>
    <property type="match status" value="1"/>
</dbReference>
<evidence type="ECO:0000259" key="1">
    <source>
        <dbReference type="PROSITE" id="PS50097"/>
    </source>
</evidence>
<dbReference type="CDD" id="cd18316">
    <property type="entry name" value="BTB_POZ_KCTD-like"/>
    <property type="match status" value="1"/>
</dbReference>
<evidence type="ECO:0000313" key="3">
    <source>
        <dbReference type="Proteomes" id="UP000789342"/>
    </source>
</evidence>
<dbReference type="PROSITE" id="PS50097">
    <property type="entry name" value="BTB"/>
    <property type="match status" value="1"/>
</dbReference>
<dbReference type="Proteomes" id="UP000789342">
    <property type="component" value="Unassembled WGS sequence"/>
</dbReference>
<dbReference type="AlphaFoldDB" id="A0A9N9CKE6"/>
<dbReference type="InterPro" id="IPR011333">
    <property type="entry name" value="SKP1/BTB/POZ_sf"/>
</dbReference>
<feature type="domain" description="BTB" evidence="1">
    <location>
        <begin position="49"/>
        <end position="120"/>
    </location>
</feature>
<dbReference type="GO" id="GO:0051260">
    <property type="term" value="P:protein homooligomerization"/>
    <property type="evidence" value="ECO:0007669"/>
    <property type="project" value="InterPro"/>
</dbReference>
<dbReference type="InterPro" id="IPR003131">
    <property type="entry name" value="T1-type_BTB"/>
</dbReference>
<dbReference type="Gene3D" id="3.30.710.10">
    <property type="entry name" value="Potassium Channel Kv1.1, Chain A"/>
    <property type="match status" value="1"/>
</dbReference>
<dbReference type="EMBL" id="CAJVPV010006311">
    <property type="protein sequence ID" value="CAG8603150.1"/>
    <property type="molecule type" value="Genomic_DNA"/>
</dbReference>